<dbReference type="PANTHER" id="PTHR43736">
    <property type="entry name" value="ADP-RIBOSE PYROPHOSPHATASE"/>
    <property type="match status" value="1"/>
</dbReference>
<dbReference type="InterPro" id="IPR000086">
    <property type="entry name" value="NUDIX_hydrolase_dom"/>
</dbReference>
<feature type="domain" description="Nudix hydrolase" evidence="2">
    <location>
        <begin position="4"/>
        <end position="161"/>
    </location>
</feature>
<dbReference type="RefSeq" id="WP_047222441.1">
    <property type="nucleotide sequence ID" value="NZ_JWIO01000009.1"/>
</dbReference>
<dbReference type="Pfam" id="PF00293">
    <property type="entry name" value="NUDIX"/>
    <property type="match status" value="1"/>
</dbReference>
<organism evidence="3 4">
    <name type="scientific">Protofrankia coriariae</name>
    <dbReference type="NCBI Taxonomy" id="1562887"/>
    <lineage>
        <taxon>Bacteria</taxon>
        <taxon>Bacillati</taxon>
        <taxon>Actinomycetota</taxon>
        <taxon>Actinomycetes</taxon>
        <taxon>Frankiales</taxon>
        <taxon>Frankiaceae</taxon>
        <taxon>Protofrankia</taxon>
    </lineage>
</organism>
<dbReference type="SUPFAM" id="SSF55811">
    <property type="entry name" value="Nudix"/>
    <property type="match status" value="1"/>
</dbReference>
<comment type="caution">
    <text evidence="3">The sequence shown here is derived from an EMBL/GenBank/DDBJ whole genome shotgun (WGS) entry which is preliminary data.</text>
</comment>
<dbReference type="PROSITE" id="PS51462">
    <property type="entry name" value="NUDIX"/>
    <property type="match status" value="1"/>
</dbReference>
<evidence type="ECO:0000313" key="4">
    <source>
        <dbReference type="Proteomes" id="UP000035425"/>
    </source>
</evidence>
<gene>
    <name evidence="3" type="ORF">FrCorBMG51_08045</name>
</gene>
<dbReference type="GO" id="GO:0016787">
    <property type="term" value="F:hydrolase activity"/>
    <property type="evidence" value="ECO:0007669"/>
    <property type="project" value="UniProtKB-KW"/>
</dbReference>
<evidence type="ECO:0000259" key="2">
    <source>
        <dbReference type="PROSITE" id="PS51462"/>
    </source>
</evidence>
<comment type="similarity">
    <text evidence="1">Belongs to the Nudix hydrolase family.</text>
</comment>
<accession>A0ABR5F5I1</accession>
<evidence type="ECO:0000313" key="3">
    <source>
        <dbReference type="EMBL" id="KLL11952.1"/>
    </source>
</evidence>
<evidence type="ECO:0000256" key="1">
    <source>
        <dbReference type="ARBA" id="ARBA00005582"/>
    </source>
</evidence>
<proteinExistence type="inferred from homology"/>
<reference evidence="3 4" key="1">
    <citation type="submission" date="2014-12" db="EMBL/GenBank/DDBJ databases">
        <title>Frankia sp. BMG5.1 draft genome.</title>
        <authorList>
            <person name="Gtari M."/>
            <person name="Ghodhbane-Gtari F."/>
            <person name="Nouioui I."/>
            <person name="Ktari A."/>
            <person name="Hezbri K."/>
            <person name="Mimouni W."/>
            <person name="Sbissi I."/>
            <person name="Ayari A."/>
            <person name="Yamanaka T."/>
            <person name="Normand P."/>
            <person name="Tisa L.S."/>
            <person name="Boudabous A."/>
        </authorList>
    </citation>
    <scope>NUCLEOTIDE SEQUENCE [LARGE SCALE GENOMIC DNA]</scope>
    <source>
        <strain evidence="3 4">BMG5.1</strain>
    </source>
</reference>
<dbReference type="Gene3D" id="3.90.79.10">
    <property type="entry name" value="Nucleoside Triphosphate Pyrophosphohydrolase"/>
    <property type="match status" value="1"/>
</dbReference>
<dbReference type="EMBL" id="JWIO01000009">
    <property type="protein sequence ID" value="KLL11952.1"/>
    <property type="molecule type" value="Genomic_DNA"/>
</dbReference>
<protein>
    <submittedName>
        <fullName evidence="3">NUDIX hydrolase</fullName>
    </submittedName>
</protein>
<keyword evidence="4" id="KW-1185">Reference proteome</keyword>
<dbReference type="PANTHER" id="PTHR43736:SF1">
    <property type="entry name" value="DIHYDRONEOPTERIN TRIPHOSPHATE DIPHOSPHATASE"/>
    <property type="match status" value="1"/>
</dbReference>
<sequence>MRIVRRAARAILIDNDGHLIVFRRTPPGVAPYWSTVGGGVDTEDASVEAALHRELAEELGATVDRVQQVFLTSAPRAPKVGSDRDGRRPGIVVQHFFVCRLVAMDLAARTGSEFTNPAKGGYEIERIDLRGEDLAGFTLLPPELGEFILANRDAILDAALNAAGSPTADP</sequence>
<name>A0ABR5F5I1_9ACTN</name>
<keyword evidence="3" id="KW-0378">Hydrolase</keyword>
<dbReference type="Proteomes" id="UP000035425">
    <property type="component" value="Unassembled WGS sequence"/>
</dbReference>
<dbReference type="InterPro" id="IPR015797">
    <property type="entry name" value="NUDIX_hydrolase-like_dom_sf"/>
</dbReference>